<reference evidence="5" key="1">
    <citation type="submission" date="2021-12" db="EMBL/GenBank/DDBJ databases">
        <authorList>
            <person name="Zaccaron A."/>
            <person name="Stergiopoulos I."/>
        </authorList>
    </citation>
    <scope>NUCLEOTIDE SEQUENCE</scope>
    <source>
        <strain evidence="5">Race5_Kim</strain>
    </source>
</reference>
<dbReference type="GeneID" id="71987453"/>
<accession>A0A9Q8UQX4</accession>
<dbReference type="InterPro" id="IPR010987">
    <property type="entry name" value="Glutathione-S-Trfase_C-like"/>
</dbReference>
<dbReference type="InterPro" id="IPR036282">
    <property type="entry name" value="Glutathione-S-Trfase_C_sf"/>
</dbReference>
<evidence type="ECO:0000259" key="3">
    <source>
        <dbReference type="PROSITE" id="PS50404"/>
    </source>
</evidence>
<dbReference type="SUPFAM" id="SSF52833">
    <property type="entry name" value="Thioredoxin-like"/>
    <property type="match status" value="1"/>
</dbReference>
<evidence type="ECO:0000259" key="4">
    <source>
        <dbReference type="PROSITE" id="PS50405"/>
    </source>
</evidence>
<dbReference type="SFLD" id="SFLDS00019">
    <property type="entry name" value="Glutathione_Transferase_(cytos"/>
    <property type="match status" value="1"/>
</dbReference>
<comment type="similarity">
    <text evidence="1 2">Belongs to the GST superfamily.</text>
</comment>
<dbReference type="SFLD" id="SFLDG00358">
    <property type="entry name" value="Main_(cytGST)"/>
    <property type="match status" value="1"/>
</dbReference>
<feature type="domain" description="GST N-terminal" evidence="3">
    <location>
        <begin position="7"/>
        <end position="90"/>
    </location>
</feature>
<dbReference type="AlphaFoldDB" id="A0A9Q8UQX4"/>
<feature type="domain" description="GST C-terminal" evidence="4">
    <location>
        <begin position="92"/>
        <end position="215"/>
    </location>
</feature>
<proteinExistence type="inferred from homology"/>
<dbReference type="KEGG" id="ffu:CLAFUR5_07575"/>
<dbReference type="Proteomes" id="UP000756132">
    <property type="component" value="Chromosome 6"/>
</dbReference>
<dbReference type="PANTHER" id="PTHR44051:SF2">
    <property type="entry name" value="HYPOTHETICAL GLUTATHIONE S-TRANSFERASE LIKE PROTEIN"/>
    <property type="match status" value="1"/>
</dbReference>
<dbReference type="Pfam" id="PF00043">
    <property type="entry name" value="GST_C"/>
    <property type="match status" value="1"/>
</dbReference>
<dbReference type="InterPro" id="IPR040079">
    <property type="entry name" value="Glutathione_S-Trfase"/>
</dbReference>
<gene>
    <name evidence="5" type="ORF">CLAFUR5_07575</name>
</gene>
<protein>
    <submittedName>
        <fullName evidence="5">Disulfide-bond oxidoreductase</fullName>
    </submittedName>
</protein>
<evidence type="ECO:0000313" key="5">
    <source>
        <dbReference type="EMBL" id="UJO19120.1"/>
    </source>
</evidence>
<dbReference type="EMBL" id="CP090168">
    <property type="protein sequence ID" value="UJO19120.1"/>
    <property type="molecule type" value="Genomic_DNA"/>
</dbReference>
<name>A0A9Q8UQX4_PASFU</name>
<dbReference type="InterPro" id="IPR004046">
    <property type="entry name" value="GST_C"/>
</dbReference>
<reference evidence="5" key="2">
    <citation type="journal article" date="2022" name="Microb. Genom.">
        <title>A chromosome-scale genome assembly of the tomato pathogen Cladosporium fulvum reveals a compartmentalized genome architecture and the presence of a dispensable chromosome.</title>
        <authorList>
            <person name="Zaccaron A.Z."/>
            <person name="Chen L.H."/>
            <person name="Samaras A."/>
            <person name="Stergiopoulos I."/>
        </authorList>
    </citation>
    <scope>NUCLEOTIDE SEQUENCE</scope>
    <source>
        <strain evidence="5">Race5_Kim</strain>
    </source>
</reference>
<evidence type="ECO:0000256" key="2">
    <source>
        <dbReference type="RuleBase" id="RU003494"/>
    </source>
</evidence>
<dbReference type="PROSITE" id="PS50405">
    <property type="entry name" value="GST_CTER"/>
    <property type="match status" value="1"/>
</dbReference>
<dbReference type="PANTHER" id="PTHR44051">
    <property type="entry name" value="GLUTATHIONE S-TRANSFERASE-RELATED"/>
    <property type="match status" value="1"/>
</dbReference>
<organism evidence="5 6">
    <name type="scientific">Passalora fulva</name>
    <name type="common">Tomato leaf mold</name>
    <name type="synonym">Cladosporium fulvum</name>
    <dbReference type="NCBI Taxonomy" id="5499"/>
    <lineage>
        <taxon>Eukaryota</taxon>
        <taxon>Fungi</taxon>
        <taxon>Dikarya</taxon>
        <taxon>Ascomycota</taxon>
        <taxon>Pezizomycotina</taxon>
        <taxon>Dothideomycetes</taxon>
        <taxon>Dothideomycetidae</taxon>
        <taxon>Mycosphaerellales</taxon>
        <taxon>Mycosphaerellaceae</taxon>
        <taxon>Fulvia</taxon>
    </lineage>
</organism>
<dbReference type="InterPro" id="IPR004045">
    <property type="entry name" value="Glutathione_S-Trfase_N"/>
</dbReference>
<dbReference type="SUPFAM" id="SSF47616">
    <property type="entry name" value="GST C-terminal domain-like"/>
    <property type="match status" value="1"/>
</dbReference>
<evidence type="ECO:0000256" key="1">
    <source>
        <dbReference type="ARBA" id="ARBA00007409"/>
    </source>
</evidence>
<evidence type="ECO:0000313" key="6">
    <source>
        <dbReference type="Proteomes" id="UP000756132"/>
    </source>
</evidence>
<dbReference type="Pfam" id="PF02798">
    <property type="entry name" value="GST_N"/>
    <property type="match status" value="1"/>
</dbReference>
<keyword evidence="6" id="KW-1185">Reference proteome</keyword>
<dbReference type="RefSeq" id="XP_047763486.1">
    <property type="nucleotide sequence ID" value="XM_047906723.1"/>
</dbReference>
<dbReference type="Gene3D" id="1.20.1050.10">
    <property type="match status" value="1"/>
</dbReference>
<dbReference type="PROSITE" id="PS50404">
    <property type="entry name" value="GST_NTER"/>
    <property type="match status" value="1"/>
</dbReference>
<dbReference type="OrthoDB" id="422574at2759"/>
<dbReference type="Gene3D" id="3.40.30.10">
    <property type="entry name" value="Glutaredoxin"/>
    <property type="match status" value="1"/>
</dbReference>
<sequence>MSTAHVNRTSSYQYQPSGNSYKIRPAAAILNIKISLKEYDLLKGESRTPHFLSNISANGSVPILQIGSDTFLPESGAALYYLATGSALIPTDRLHHAEMLRWIFFEQYQIEPNLGSLRFWSRVMGLENVDEAKKSQVESKRQAGETALGIMEQHLASRPYFVGEKFSLADVALYAYTHVCGQAGFDLSQWPSVKAWCERVAQQPGYVLIHDEVWA</sequence>
<dbReference type="InterPro" id="IPR036249">
    <property type="entry name" value="Thioredoxin-like_sf"/>
</dbReference>